<gene>
    <name evidence="1" type="primary">LOC115994029</name>
</gene>
<evidence type="ECO:0000313" key="1">
    <source>
        <dbReference type="EnsemblPlants" id="QL06p033145:mrna"/>
    </source>
</evidence>
<protein>
    <submittedName>
        <fullName evidence="1">Uncharacterized protein</fullName>
    </submittedName>
</protein>
<reference evidence="1 2" key="1">
    <citation type="journal article" date="2016" name="G3 (Bethesda)">
        <title>First Draft Assembly and Annotation of the Genome of a California Endemic Oak Quercus lobata Nee (Fagaceae).</title>
        <authorList>
            <person name="Sork V.L."/>
            <person name="Fitz-Gibbon S.T."/>
            <person name="Puiu D."/>
            <person name="Crepeau M."/>
            <person name="Gugger P.F."/>
            <person name="Sherman R."/>
            <person name="Stevens K."/>
            <person name="Langley C.H."/>
            <person name="Pellegrini M."/>
            <person name="Salzberg S.L."/>
        </authorList>
    </citation>
    <scope>NUCLEOTIDE SEQUENCE [LARGE SCALE GENOMIC DNA]</scope>
    <source>
        <strain evidence="1 2">cv. SW786</strain>
    </source>
</reference>
<dbReference type="RefSeq" id="XP_030973897.1">
    <property type="nucleotide sequence ID" value="XM_031118037.1"/>
</dbReference>
<accession>A0A7N2LYE4</accession>
<reference evidence="1" key="2">
    <citation type="submission" date="2021-01" db="UniProtKB">
        <authorList>
            <consortium name="EnsemblPlants"/>
        </authorList>
    </citation>
    <scope>IDENTIFICATION</scope>
</reference>
<name>A0A7N2LYE4_QUELO</name>
<keyword evidence="2" id="KW-1185">Reference proteome</keyword>
<dbReference type="AlphaFoldDB" id="A0A7N2LYE4"/>
<dbReference type="GeneID" id="115994029"/>
<evidence type="ECO:0000313" key="2">
    <source>
        <dbReference type="Proteomes" id="UP000594261"/>
    </source>
</evidence>
<sequence>MAFAYIVKRPLRFLVCVGIGTFLAYRFPEGPIPYLEPFIKREERIYLSMADWEFDKINDIIRKKGKAAKSMTVGELAEEIRDFGGIWEELAKSKENQGANQKKKD</sequence>
<organism evidence="1 2">
    <name type="scientific">Quercus lobata</name>
    <name type="common">Valley oak</name>
    <dbReference type="NCBI Taxonomy" id="97700"/>
    <lineage>
        <taxon>Eukaryota</taxon>
        <taxon>Viridiplantae</taxon>
        <taxon>Streptophyta</taxon>
        <taxon>Embryophyta</taxon>
        <taxon>Tracheophyta</taxon>
        <taxon>Spermatophyta</taxon>
        <taxon>Magnoliopsida</taxon>
        <taxon>eudicotyledons</taxon>
        <taxon>Gunneridae</taxon>
        <taxon>Pentapetalae</taxon>
        <taxon>rosids</taxon>
        <taxon>fabids</taxon>
        <taxon>Fagales</taxon>
        <taxon>Fagaceae</taxon>
        <taxon>Quercus</taxon>
    </lineage>
</organism>
<dbReference type="OrthoDB" id="10283072at2759"/>
<dbReference type="Gramene" id="QL06p033145:mrna">
    <property type="protein sequence ID" value="QL06p033145:mrna"/>
    <property type="gene ID" value="QL06p033145"/>
</dbReference>
<dbReference type="EMBL" id="LRBV02000006">
    <property type="status" value="NOT_ANNOTATED_CDS"/>
    <property type="molecule type" value="Genomic_DNA"/>
</dbReference>
<dbReference type="Proteomes" id="UP000594261">
    <property type="component" value="Chromosome 6"/>
</dbReference>
<dbReference type="KEGG" id="qlo:115994029"/>
<dbReference type="EnsemblPlants" id="QL06p033145:mrna">
    <property type="protein sequence ID" value="QL06p033145:mrna"/>
    <property type="gene ID" value="QL06p033145"/>
</dbReference>
<proteinExistence type="predicted"/>
<dbReference type="InParanoid" id="A0A7N2LYE4"/>